<dbReference type="VEuPathDB" id="FungiDB:jhhlp_001436"/>
<dbReference type="InterPro" id="IPR038906">
    <property type="entry name" value="TTC36"/>
</dbReference>
<sequence length="261" mass="28984">MAYISLSRNDINVLEKIKDPEADPTAIVLVDPQLPRDPHITDVTEYTEIVKREREILLAIQKLELQLANLQPRTISEPVAWYRDCLSKLNDIIHDYPNYASARNNRAQALRRLYGDSLLVGTQSSKALISQPDEEARKHAAKIVLDDLDVSIRLLSPLNLSSPISPQAAKTLSMSYTQRAALYHATAKSFTTNIAIPNDRREADWCKLDFEEAAAGDFAMGGRYGNDIAKGLAVSVNPTAKLCGQMVREAMKKEYGPAFAS</sequence>
<comment type="similarity">
    <text evidence="1">Belongs to the TTC36 family.</text>
</comment>
<dbReference type="STRING" id="41688.A0A2N3NI91"/>
<protein>
    <submittedName>
        <fullName evidence="2">Uncharacterized protein</fullName>
    </submittedName>
</protein>
<keyword evidence="3" id="KW-1185">Reference proteome</keyword>
<accession>A0A2N3NI91</accession>
<comment type="caution">
    <text evidence="2">The sequence shown here is derived from an EMBL/GenBank/DDBJ whole genome shotgun (WGS) entry which is preliminary data.</text>
</comment>
<gene>
    <name evidence="2" type="ORF">jhhlp_001436</name>
</gene>
<evidence type="ECO:0000313" key="3">
    <source>
        <dbReference type="Proteomes" id="UP000233524"/>
    </source>
</evidence>
<organism evidence="2 3">
    <name type="scientific">Lomentospora prolificans</name>
    <dbReference type="NCBI Taxonomy" id="41688"/>
    <lineage>
        <taxon>Eukaryota</taxon>
        <taxon>Fungi</taxon>
        <taxon>Dikarya</taxon>
        <taxon>Ascomycota</taxon>
        <taxon>Pezizomycotina</taxon>
        <taxon>Sordariomycetes</taxon>
        <taxon>Hypocreomycetidae</taxon>
        <taxon>Microascales</taxon>
        <taxon>Microascaceae</taxon>
        <taxon>Lomentospora</taxon>
    </lineage>
</organism>
<dbReference type="AlphaFoldDB" id="A0A2N3NI91"/>
<dbReference type="GO" id="GO:0006570">
    <property type="term" value="P:tyrosine metabolic process"/>
    <property type="evidence" value="ECO:0007669"/>
    <property type="project" value="TreeGrafter"/>
</dbReference>
<evidence type="ECO:0000313" key="2">
    <source>
        <dbReference type="EMBL" id="PKS12138.1"/>
    </source>
</evidence>
<dbReference type="Proteomes" id="UP000233524">
    <property type="component" value="Unassembled WGS sequence"/>
</dbReference>
<dbReference type="PANTHER" id="PTHR21405:SF0">
    <property type="entry name" value="TETRATRICOPEPTIDE REPEAT PROTEIN 36"/>
    <property type="match status" value="1"/>
</dbReference>
<dbReference type="EMBL" id="NLAX01000004">
    <property type="protein sequence ID" value="PKS12138.1"/>
    <property type="molecule type" value="Genomic_DNA"/>
</dbReference>
<reference evidence="2 3" key="1">
    <citation type="journal article" date="2017" name="G3 (Bethesda)">
        <title>First Draft Genome Sequence of the Pathogenic Fungus Lomentospora prolificans (Formerly Scedosporium prolificans).</title>
        <authorList>
            <person name="Luo R."/>
            <person name="Zimin A."/>
            <person name="Workman R."/>
            <person name="Fan Y."/>
            <person name="Pertea G."/>
            <person name="Grossman N."/>
            <person name="Wear M.P."/>
            <person name="Jia B."/>
            <person name="Miller H."/>
            <person name="Casadevall A."/>
            <person name="Timp W."/>
            <person name="Zhang S.X."/>
            <person name="Salzberg S.L."/>
        </authorList>
    </citation>
    <scope>NUCLEOTIDE SEQUENCE [LARGE SCALE GENOMIC DNA]</scope>
    <source>
        <strain evidence="2 3">JHH-5317</strain>
    </source>
</reference>
<evidence type="ECO:0000256" key="1">
    <source>
        <dbReference type="ARBA" id="ARBA00006995"/>
    </source>
</evidence>
<dbReference type="PANTHER" id="PTHR21405">
    <property type="entry name" value="CDNA SEQUENCE BC021608"/>
    <property type="match status" value="1"/>
</dbReference>
<dbReference type="InParanoid" id="A0A2N3NI91"/>
<proteinExistence type="inferred from homology"/>
<name>A0A2N3NI91_9PEZI</name>
<dbReference type="OrthoDB" id="539634at2759"/>